<dbReference type="InterPro" id="IPR017853">
    <property type="entry name" value="GH"/>
</dbReference>
<sequence>MGAKVTTTKVKTQTTSAPACAAAWTATAIYTSGNTASENNINYLANWWTQGNDPATNNGVIGTGQPWTSQGSCGSGTVTPPPVTPPPVTPPPVTPPPVTPPPTTPPAGPFSYSAYKDVGINMNWNTNVASSAVTGTLSPVTSVMPAKLSTLTWAFATGACGSENWGGVTASAFAAANVQAFVNAGKNYIVSTGGAAGSFTCTTDAGFLSFIKTYYSANMVGVDFDIEAGQSQADINNLVQRVVTAQKTYPNMRFSFTIATLGGNVSPSLNVYGVNVMSAIKAYGLTNYYVNLMVMDYGSPAGGNCMLNSSGQCDMGASAIQAAKDLNTQYGVPFTQIELTPMIGGNDSASETFTIANVATVSQFVLANKLAGVHFWSFDRDNDCAPGSASSTCNTYGTAGTLGFTNAFISQLGL</sequence>
<dbReference type="Proteomes" id="UP000451565">
    <property type="component" value="Unassembled WGS sequence"/>
</dbReference>
<dbReference type="Gene3D" id="2.10.10.20">
    <property type="entry name" value="Carbohydrate-binding module superfamily 5/12"/>
    <property type="match status" value="1"/>
</dbReference>
<evidence type="ECO:0000313" key="5">
    <source>
        <dbReference type="Proteomes" id="UP000451565"/>
    </source>
</evidence>
<dbReference type="EMBL" id="WINI01000007">
    <property type="protein sequence ID" value="MQR01638.1"/>
    <property type="molecule type" value="Genomic_DNA"/>
</dbReference>
<name>A0A843YVW1_9BURK</name>
<keyword evidence="1 4" id="KW-0378">Hydrolase</keyword>
<dbReference type="GO" id="GO:0005975">
    <property type="term" value="P:carbohydrate metabolic process"/>
    <property type="evidence" value="ECO:0007669"/>
    <property type="project" value="InterPro"/>
</dbReference>
<dbReference type="InterPro" id="IPR003610">
    <property type="entry name" value="CBM5/12"/>
</dbReference>
<dbReference type="Gene3D" id="3.20.20.80">
    <property type="entry name" value="Glycosidases"/>
    <property type="match status" value="1"/>
</dbReference>
<feature type="region of interest" description="Disordered" evidence="2">
    <location>
        <begin position="64"/>
        <end position="105"/>
    </location>
</feature>
<dbReference type="SUPFAM" id="SSF51055">
    <property type="entry name" value="Carbohydrate binding domain"/>
    <property type="match status" value="1"/>
</dbReference>
<evidence type="ECO:0000259" key="3">
    <source>
        <dbReference type="SMART" id="SM00495"/>
    </source>
</evidence>
<feature type="domain" description="Chitin-binding type-3" evidence="3">
    <location>
        <begin position="21"/>
        <end position="70"/>
    </location>
</feature>
<dbReference type="OrthoDB" id="6018988at2"/>
<organism evidence="4 5">
    <name type="scientific">Glaciimonas soli</name>
    <dbReference type="NCBI Taxonomy" id="2590999"/>
    <lineage>
        <taxon>Bacteria</taxon>
        <taxon>Pseudomonadati</taxon>
        <taxon>Pseudomonadota</taxon>
        <taxon>Betaproteobacteria</taxon>
        <taxon>Burkholderiales</taxon>
        <taxon>Oxalobacteraceae</taxon>
        <taxon>Glaciimonas</taxon>
    </lineage>
</organism>
<dbReference type="InterPro" id="IPR036573">
    <property type="entry name" value="CBM_sf_5/12"/>
</dbReference>
<dbReference type="SUPFAM" id="SSF51445">
    <property type="entry name" value="(Trans)glycosidases"/>
    <property type="match status" value="1"/>
</dbReference>
<dbReference type="InterPro" id="IPR052750">
    <property type="entry name" value="GH18_Chitinase"/>
</dbReference>
<feature type="compositionally biased region" description="Polar residues" evidence="2">
    <location>
        <begin position="64"/>
        <end position="76"/>
    </location>
</feature>
<reference evidence="4 5" key="1">
    <citation type="submission" date="2019-10" db="EMBL/GenBank/DDBJ databases">
        <title>Glaciimonas soli sp. nov., a psychrophilic bacterium isolated from the forest soil of a high elevation mountain in Taiwan.</title>
        <authorList>
            <person name="Wang L.-T."/>
            <person name="Shieh W.Y."/>
        </authorList>
    </citation>
    <scope>NUCLEOTIDE SEQUENCE [LARGE SCALE GENOMIC DNA]</scope>
    <source>
        <strain evidence="4 5">GS1</strain>
    </source>
</reference>
<gene>
    <name evidence="4" type="ORF">GEV47_13235</name>
</gene>
<keyword evidence="5" id="KW-1185">Reference proteome</keyword>
<dbReference type="AlphaFoldDB" id="A0A843YVW1"/>
<evidence type="ECO:0000313" key="4">
    <source>
        <dbReference type="EMBL" id="MQR01638.1"/>
    </source>
</evidence>
<dbReference type="CDD" id="cd12215">
    <property type="entry name" value="ChiC_BD"/>
    <property type="match status" value="1"/>
</dbReference>
<accession>A0A843YVW1</accession>
<dbReference type="SMART" id="SM00495">
    <property type="entry name" value="ChtBD3"/>
    <property type="match status" value="1"/>
</dbReference>
<dbReference type="GO" id="GO:0004553">
    <property type="term" value="F:hydrolase activity, hydrolyzing O-glycosyl compounds"/>
    <property type="evidence" value="ECO:0007669"/>
    <property type="project" value="InterPro"/>
</dbReference>
<dbReference type="PANTHER" id="PTHR42976:SF1">
    <property type="entry name" value="GH18 DOMAIN-CONTAINING PROTEIN-RELATED"/>
    <property type="match status" value="1"/>
</dbReference>
<dbReference type="PANTHER" id="PTHR42976">
    <property type="entry name" value="BIFUNCTIONAL CHITINASE/LYSOZYME-RELATED"/>
    <property type="match status" value="1"/>
</dbReference>
<evidence type="ECO:0000256" key="2">
    <source>
        <dbReference type="SAM" id="MobiDB-lite"/>
    </source>
</evidence>
<dbReference type="GO" id="GO:0030246">
    <property type="term" value="F:carbohydrate binding"/>
    <property type="evidence" value="ECO:0007669"/>
    <property type="project" value="InterPro"/>
</dbReference>
<proteinExistence type="predicted"/>
<protein>
    <submittedName>
        <fullName evidence="4">Glycosyl hydrolase</fullName>
    </submittedName>
</protein>
<dbReference type="GO" id="GO:0005576">
    <property type="term" value="C:extracellular region"/>
    <property type="evidence" value="ECO:0007669"/>
    <property type="project" value="InterPro"/>
</dbReference>
<evidence type="ECO:0000256" key="1">
    <source>
        <dbReference type="ARBA" id="ARBA00022801"/>
    </source>
</evidence>
<feature type="compositionally biased region" description="Pro residues" evidence="2">
    <location>
        <begin position="79"/>
        <end position="105"/>
    </location>
</feature>
<comment type="caution">
    <text evidence="4">The sequence shown here is derived from an EMBL/GenBank/DDBJ whole genome shotgun (WGS) entry which is preliminary data.</text>
</comment>